<organism evidence="1 2">
    <name type="scientific">Borrelia garinii subsp. bavariensis (strain ATCC BAA-2496 / DSM 23469 / PBi)</name>
    <name type="common">Borreliella bavariensis</name>
    <dbReference type="NCBI Taxonomy" id="290434"/>
    <lineage>
        <taxon>Bacteria</taxon>
        <taxon>Pseudomonadati</taxon>
        <taxon>Spirochaetota</taxon>
        <taxon>Spirochaetia</taxon>
        <taxon>Spirochaetales</taxon>
        <taxon>Borreliaceae</taxon>
        <taxon>Borreliella</taxon>
    </lineage>
</organism>
<dbReference type="EMBL" id="CP028874">
    <property type="protein sequence ID" value="AZA27190.1"/>
    <property type="molecule type" value="Genomic_DNA"/>
</dbReference>
<keyword evidence="2" id="KW-1185">Reference proteome</keyword>
<proteinExistence type="predicted"/>
<evidence type="ECO:0008006" key="3">
    <source>
        <dbReference type="Google" id="ProtNLM"/>
    </source>
</evidence>
<gene>
    <name evidence="1" type="ORF">DB299_04660</name>
</gene>
<geneLocation type="plasmid" evidence="1 2">
    <name>lp25_cp32-3</name>
</geneLocation>
<name>A0ABN5RFA9_BORGP</name>
<dbReference type="PROSITE" id="PS51257">
    <property type="entry name" value="PROKAR_LIPOPROTEIN"/>
    <property type="match status" value="1"/>
</dbReference>
<evidence type="ECO:0000313" key="2">
    <source>
        <dbReference type="Proteomes" id="UP000274630"/>
    </source>
</evidence>
<evidence type="ECO:0000313" key="1">
    <source>
        <dbReference type="EMBL" id="AZA27190.1"/>
    </source>
</evidence>
<sequence length="27" mass="3256">MKNKNIVKLFCILLFLVACKIYVKKRE</sequence>
<dbReference type="Proteomes" id="UP000274630">
    <property type="component" value="Plasmid lp25_cp32-3"/>
</dbReference>
<accession>A0ABN5RFA9</accession>
<reference evidence="2" key="1">
    <citation type="submission" date="2018-04" db="EMBL/GenBank/DDBJ databases">
        <title>Whole Genome Assembly of Borrelia bavariensis PBi.</title>
        <authorList>
            <person name="Margos G."/>
        </authorList>
    </citation>
    <scope>NUCLEOTIDE SEQUENCE [LARGE SCALE GENOMIC DNA]</scope>
    <source>
        <strain evidence="2">PBi</strain>
        <plasmid evidence="2">lp25_cp32-3</plasmid>
    </source>
</reference>
<keyword evidence="1" id="KW-0614">Plasmid</keyword>
<protein>
    <recommendedName>
        <fullName evidence="3">Lipoprotein</fullName>
    </recommendedName>
</protein>